<dbReference type="InterPro" id="IPR036915">
    <property type="entry name" value="Cyclin-like_sf"/>
</dbReference>
<evidence type="ECO:0000259" key="1">
    <source>
        <dbReference type="Pfam" id="PF00134"/>
    </source>
</evidence>
<comment type="caution">
    <text evidence="2">The sequence shown here is derived from an EMBL/GenBank/DDBJ whole genome shotgun (WGS) entry which is preliminary data.</text>
</comment>
<accession>A0A836CKV7</accession>
<feature type="domain" description="Cyclin N-terminal" evidence="1">
    <location>
        <begin position="64"/>
        <end position="171"/>
    </location>
</feature>
<dbReference type="EMBL" id="JAFCMP010000040">
    <property type="protein sequence ID" value="KAG5190032.1"/>
    <property type="molecule type" value="Genomic_DNA"/>
</dbReference>
<evidence type="ECO:0000313" key="2">
    <source>
        <dbReference type="EMBL" id="KAG5190032.1"/>
    </source>
</evidence>
<sequence>MGLPAVSGSCFASASCAAHTARGAQYRLVTGMPDSRQRAVQGLQRMHARLRACFSNCGVLHGFTGSQRAGHMKFFTKLAHKKKLNRDTVSLAVLCLERWCCAISNAAASASPRHPRELVAFVSLVVASKVHESETLQLHLREVDECTRQYTFQQAAALELEMLDHLNWRINVPTPNEFCRHLVAAVALEYEEEREDTGSDEPDWQHLLLVAERLVEWSHTSTSALACCPATTAYAAALAGSRCQKPGRWTPAAQDVMMRLAQENGLDLPLVNSSADHFHELYRENERCAAAKLKLRESPDCVANFDSATNGATTSGSSLTLSEHPIYAGFGCTTVAAGVLCQSPRLLSRNLEVHKPTALKPVLGDAFPIWGACPGSAPKRSALQFSTGSCFKRARLDITVPTVQH</sequence>
<gene>
    <name evidence="2" type="ORF">JKP88DRAFT_252500</name>
</gene>
<dbReference type="AlphaFoldDB" id="A0A836CKV7"/>
<name>A0A836CKV7_9STRA</name>
<evidence type="ECO:0000313" key="3">
    <source>
        <dbReference type="Proteomes" id="UP000664859"/>
    </source>
</evidence>
<dbReference type="Proteomes" id="UP000664859">
    <property type="component" value="Unassembled WGS sequence"/>
</dbReference>
<dbReference type="InterPro" id="IPR006671">
    <property type="entry name" value="Cyclin_N"/>
</dbReference>
<dbReference type="Gene3D" id="1.10.472.10">
    <property type="entry name" value="Cyclin-like"/>
    <property type="match status" value="2"/>
</dbReference>
<dbReference type="SUPFAM" id="SSF47954">
    <property type="entry name" value="Cyclin-like"/>
    <property type="match status" value="1"/>
</dbReference>
<organism evidence="2 3">
    <name type="scientific">Tribonema minus</name>
    <dbReference type="NCBI Taxonomy" id="303371"/>
    <lineage>
        <taxon>Eukaryota</taxon>
        <taxon>Sar</taxon>
        <taxon>Stramenopiles</taxon>
        <taxon>Ochrophyta</taxon>
        <taxon>PX clade</taxon>
        <taxon>Xanthophyceae</taxon>
        <taxon>Tribonematales</taxon>
        <taxon>Tribonemataceae</taxon>
        <taxon>Tribonema</taxon>
    </lineage>
</organism>
<keyword evidence="3" id="KW-1185">Reference proteome</keyword>
<dbReference type="Pfam" id="PF00134">
    <property type="entry name" value="Cyclin_N"/>
    <property type="match status" value="1"/>
</dbReference>
<proteinExistence type="predicted"/>
<protein>
    <recommendedName>
        <fullName evidence="1">Cyclin N-terminal domain-containing protein</fullName>
    </recommendedName>
</protein>
<reference evidence="2" key="1">
    <citation type="submission" date="2021-02" db="EMBL/GenBank/DDBJ databases">
        <title>First Annotated Genome of the Yellow-green Alga Tribonema minus.</title>
        <authorList>
            <person name="Mahan K.M."/>
        </authorList>
    </citation>
    <scope>NUCLEOTIDE SEQUENCE</scope>
    <source>
        <strain evidence="2">UTEX B ZZ1240</strain>
    </source>
</reference>